<evidence type="ECO:0000313" key="3">
    <source>
        <dbReference type="Proteomes" id="UP001373714"/>
    </source>
</evidence>
<keyword evidence="1" id="KW-0472">Membrane</keyword>
<keyword evidence="1" id="KW-1133">Transmembrane helix</keyword>
<keyword evidence="3" id="KW-1185">Reference proteome</keyword>
<organism evidence="2 3">
    <name type="scientific">Orbilia blumenaviensis</name>
    <dbReference type="NCBI Taxonomy" id="1796055"/>
    <lineage>
        <taxon>Eukaryota</taxon>
        <taxon>Fungi</taxon>
        <taxon>Dikarya</taxon>
        <taxon>Ascomycota</taxon>
        <taxon>Pezizomycotina</taxon>
        <taxon>Orbiliomycetes</taxon>
        <taxon>Orbiliales</taxon>
        <taxon>Orbiliaceae</taxon>
        <taxon>Orbilia</taxon>
    </lineage>
</organism>
<name>A0AAV9UER7_9PEZI</name>
<comment type="caution">
    <text evidence="2">The sequence shown here is derived from an EMBL/GenBank/DDBJ whole genome shotgun (WGS) entry which is preliminary data.</text>
</comment>
<proteinExistence type="predicted"/>
<dbReference type="AlphaFoldDB" id="A0AAV9UER7"/>
<evidence type="ECO:0000313" key="2">
    <source>
        <dbReference type="EMBL" id="KAK6338527.1"/>
    </source>
</evidence>
<sequence length="633" mass="70327">MTSQSSTSYQQSQGSSAVKTGLWYDWDKGRIFGPTLTLKDQDAAVLLVVLTISVTLSANRSWHVWRSLWHAVIGRFDGPGETTRRQQQVILRNSETDGGALLNLIGSWFNDGFKKVFRGRTSGEYLLSGFCFFHLAAFIACGVLVSQVVGGKVVVSKTLPGCGQWYPNAAGYSTKEFLYALQEMRYNQTVDAETYVRSCYSEGGSQNVLACNKFISPALSYTTESNVACPFTVVKGTCLRDDNSAFALDSGNVTFSQLGINNEYGNQISINRQSTCAVIDAELFRVSLNPLLVKDDNVTRAQYSFATAFGQNLTSLFTNYKLDSTYVLEATNLIIENKTRSDIQRPLRPLTPMANDVSLILLHGYGVWFLEPSDDLFFSVHRDIVLNNSTGVIPPDFRRYGMDRFVNAIACIDRKRYCSSITGQCTSWTGLLTPGSSTLDGYLQPLLGPGITTNSSDAASNLVFSLLFVDLMAQQTSFVSSIQDRSAAAALQASKYIILGEQTRLQREQWKTELRYWFAIALARFQLETLNSIDIPPNVDVNRASNLWEEVDRRSLKALCGRVKFRDPNHTSMTLFGIAFILAGAGFLALVSLCAMILQNTPLMKYKHPRISDWYRDEVLALLEGTQDTPNIP</sequence>
<dbReference type="EMBL" id="JAVHNS010000012">
    <property type="protein sequence ID" value="KAK6338527.1"/>
    <property type="molecule type" value="Genomic_DNA"/>
</dbReference>
<protein>
    <submittedName>
        <fullName evidence="2">Uncharacterized protein</fullName>
    </submittedName>
</protein>
<accession>A0AAV9UER7</accession>
<keyword evidence="1" id="KW-0812">Transmembrane</keyword>
<gene>
    <name evidence="2" type="ORF">TWF730_002590</name>
</gene>
<evidence type="ECO:0000256" key="1">
    <source>
        <dbReference type="SAM" id="Phobius"/>
    </source>
</evidence>
<dbReference type="Proteomes" id="UP001373714">
    <property type="component" value="Unassembled WGS sequence"/>
</dbReference>
<feature type="transmembrane region" description="Helical" evidence="1">
    <location>
        <begin position="125"/>
        <end position="149"/>
    </location>
</feature>
<reference evidence="2 3" key="1">
    <citation type="submission" date="2019-10" db="EMBL/GenBank/DDBJ databases">
        <authorList>
            <person name="Palmer J.M."/>
        </authorList>
    </citation>
    <scope>NUCLEOTIDE SEQUENCE [LARGE SCALE GENOMIC DNA]</scope>
    <source>
        <strain evidence="2 3">TWF730</strain>
    </source>
</reference>
<feature type="transmembrane region" description="Helical" evidence="1">
    <location>
        <begin position="575"/>
        <end position="598"/>
    </location>
</feature>